<feature type="compositionally biased region" description="Acidic residues" evidence="1">
    <location>
        <begin position="373"/>
        <end position="384"/>
    </location>
</feature>
<evidence type="ECO:0000313" key="2">
    <source>
        <dbReference type="EMBL" id="CEO95900.1"/>
    </source>
</evidence>
<feature type="compositionally biased region" description="Acidic residues" evidence="1">
    <location>
        <begin position="1"/>
        <end position="26"/>
    </location>
</feature>
<proteinExistence type="predicted"/>
<feature type="region of interest" description="Disordered" evidence="1">
    <location>
        <begin position="372"/>
        <end position="443"/>
    </location>
</feature>
<dbReference type="EMBL" id="CDSF01000040">
    <property type="protein sequence ID" value="CEO95900.1"/>
    <property type="molecule type" value="Genomic_DNA"/>
</dbReference>
<dbReference type="Proteomes" id="UP000039324">
    <property type="component" value="Unassembled WGS sequence"/>
</dbReference>
<accession>A0A0G4ILB9</accession>
<dbReference type="AlphaFoldDB" id="A0A0G4ILB9"/>
<reference evidence="2 3" key="1">
    <citation type="submission" date="2015-02" db="EMBL/GenBank/DDBJ databases">
        <authorList>
            <person name="Chooi Y.-H."/>
        </authorList>
    </citation>
    <scope>NUCLEOTIDE SEQUENCE [LARGE SCALE GENOMIC DNA]</scope>
    <source>
        <strain evidence="2">E3</strain>
    </source>
</reference>
<name>A0A0G4ILB9_PLABS</name>
<evidence type="ECO:0000256" key="1">
    <source>
        <dbReference type="SAM" id="MobiDB-lite"/>
    </source>
</evidence>
<evidence type="ECO:0000313" key="3">
    <source>
        <dbReference type="Proteomes" id="UP000039324"/>
    </source>
</evidence>
<gene>
    <name evidence="2" type="ORF">PBRA_009699</name>
</gene>
<keyword evidence="3" id="KW-1185">Reference proteome</keyword>
<protein>
    <submittedName>
        <fullName evidence="2">Uncharacterized protein</fullName>
    </submittedName>
</protein>
<feature type="region of interest" description="Disordered" evidence="1">
    <location>
        <begin position="1"/>
        <end position="55"/>
    </location>
</feature>
<sequence>MDLDNLDESELYPIDDAELDDQDEDDMHAGAKPDDPGGNAHDDQDCQAPDDASSEGEWLWEPRLWFVGRRRAGTNVDIPKPLTDAVRLRLAELNDTYGITVDPSVRHIFQNWHDLSWQSFENVSTWLLSYLCWYQKVPANREVLAGHIRELEIRLQTSPPILRAQLDKWQRQALAENNKDGNVMIVDQRHFTANGLWVPDFVAAVALCPNPVVLDVILDEPVPFNHQRALFDEFAVPEDALFDHVHPMTSRDNCREIVGLRFAERRMSTEFTSRVPHVVALSVLATVVLPLQTNRGNLNSFDLIPVLPSDLVMGDALRPAPMVLMCDSSGVPVGLCNTNRDSDDDAVSSDSFSRTTFDYLRDIRERQKLAAADEVDVEAEDGDDAGGSVRVPEDNSRRATAQGDDDRDGAPSSDSSGTVSSEDDAAASDDGQVGLGNPYGADPSFALLAESEEKQLTRGSQPHTDCSAFETISLQDFAGDLFWTQHGLPKADCFSGKYRFDVSAEARAASERHGGVPDILQTMDVDSLQAICTSFQRWLQVFPLERATAFTSLHLMTAWGRHAGRQAVNGSTFHDLRVQLEGEPRPTPITKFPMFLLAVNGSTFHDLRVQLEGEPRPTPITKFPMFLLGEVYCSPMATITLFLVISEAIAACSDRLPDELVDYSQQYNNHKRPVRFAPRDARTMLDTLALYLQDSTMVLMQSLGVRSFTRMDNVGSILEQRHYLRTFWPTAIVDCGRFDIGSNVAAEPFPDQTPVAVCRDYSALRDRDANRGAPARSHSYYPIGEVAAVSTHKRSITNTGGACALLAPGHIQRLCAGVFRSR</sequence>
<feature type="compositionally biased region" description="Basic and acidic residues" evidence="1">
    <location>
        <begin position="27"/>
        <end position="44"/>
    </location>
</feature>
<organism evidence="2 3">
    <name type="scientific">Plasmodiophora brassicae</name>
    <name type="common">Clubroot disease agent</name>
    <dbReference type="NCBI Taxonomy" id="37360"/>
    <lineage>
        <taxon>Eukaryota</taxon>
        <taxon>Sar</taxon>
        <taxon>Rhizaria</taxon>
        <taxon>Endomyxa</taxon>
        <taxon>Phytomyxea</taxon>
        <taxon>Plasmodiophorida</taxon>
        <taxon>Plasmodiophoridae</taxon>
        <taxon>Plasmodiophora</taxon>
    </lineage>
</organism>